<dbReference type="AlphaFoldDB" id="A0AA38F0B3"/>
<accession>A0AA38F0B3</accession>
<feature type="signal peptide" evidence="4">
    <location>
        <begin position="1"/>
        <end position="22"/>
    </location>
</feature>
<evidence type="ECO:0000256" key="3">
    <source>
        <dbReference type="ARBA" id="ARBA00022525"/>
    </source>
</evidence>
<dbReference type="Pfam" id="PF03018">
    <property type="entry name" value="Dirigent"/>
    <property type="match status" value="1"/>
</dbReference>
<proteinExistence type="inferred from homology"/>
<gene>
    <name evidence="5" type="ORF">KI387_032756</name>
</gene>
<keyword evidence="3 4" id="KW-0964">Secreted</keyword>
<comment type="similarity">
    <text evidence="1 4">Belongs to the plant dirigent protein family.</text>
</comment>
<organism evidence="5 6">
    <name type="scientific">Taxus chinensis</name>
    <name type="common">Chinese yew</name>
    <name type="synonym">Taxus wallichiana var. chinensis</name>
    <dbReference type="NCBI Taxonomy" id="29808"/>
    <lineage>
        <taxon>Eukaryota</taxon>
        <taxon>Viridiplantae</taxon>
        <taxon>Streptophyta</taxon>
        <taxon>Embryophyta</taxon>
        <taxon>Tracheophyta</taxon>
        <taxon>Spermatophyta</taxon>
        <taxon>Pinopsida</taxon>
        <taxon>Pinidae</taxon>
        <taxon>Conifers II</taxon>
        <taxon>Cupressales</taxon>
        <taxon>Taxaceae</taxon>
        <taxon>Taxus</taxon>
    </lineage>
</organism>
<comment type="caution">
    <text evidence="5">The sequence shown here is derived from an EMBL/GenBank/DDBJ whole genome shotgun (WGS) entry which is preliminary data.</text>
</comment>
<dbReference type="InterPro" id="IPR004265">
    <property type="entry name" value="Dirigent"/>
</dbReference>
<keyword evidence="4" id="KW-0052">Apoplast</keyword>
<evidence type="ECO:0000313" key="5">
    <source>
        <dbReference type="EMBL" id="KAH9288639.1"/>
    </source>
</evidence>
<dbReference type="InterPro" id="IPR044859">
    <property type="entry name" value="Allene_oxi_cyc_Dirigent"/>
</dbReference>
<sequence length="292" mass="30277">MERRCNELLLLLILVTMWGSYATASRKLLLTESKEEGDGEAENSTPPNPTTITFFMHHIIEGKPGLGVGFPTGLQAGSGIGNIPGLLSPFGNNFNGNGNGPLPLTIPSGAINNSPLFGFPSTTGLGGVQGLGLGVGSGALTPGLGLNVPGIINGQFNPQPGLQGASGVPHDDNVIVTVIEDTLTEGPDLHSSELLGKGEGYYYHIDMPATAGPDFEDHNSLLIAFTAKFEGSEYAGSSIEFAGKDNAGLPEREIAVVGGTGVFHEAQGHALIETVSHTEAETVLKFTVSLIF</sequence>
<feature type="chain" id="PRO_5041480406" description="Dirigent protein" evidence="4">
    <location>
        <begin position="23"/>
        <end position="292"/>
    </location>
</feature>
<evidence type="ECO:0000256" key="1">
    <source>
        <dbReference type="ARBA" id="ARBA00010746"/>
    </source>
</evidence>
<comment type="subunit">
    <text evidence="2 4">Homodimer.</text>
</comment>
<dbReference type="PANTHER" id="PTHR46215">
    <property type="entry name" value="DIRIGENT PROTEIN 24-RELATED"/>
    <property type="match status" value="1"/>
</dbReference>
<name>A0AA38F0B3_TAXCH</name>
<reference evidence="5 6" key="1">
    <citation type="journal article" date="2021" name="Nat. Plants">
        <title>The Taxus genome provides insights into paclitaxel biosynthesis.</title>
        <authorList>
            <person name="Xiong X."/>
            <person name="Gou J."/>
            <person name="Liao Q."/>
            <person name="Li Y."/>
            <person name="Zhou Q."/>
            <person name="Bi G."/>
            <person name="Li C."/>
            <person name="Du R."/>
            <person name="Wang X."/>
            <person name="Sun T."/>
            <person name="Guo L."/>
            <person name="Liang H."/>
            <person name="Lu P."/>
            <person name="Wu Y."/>
            <person name="Zhang Z."/>
            <person name="Ro D.K."/>
            <person name="Shang Y."/>
            <person name="Huang S."/>
            <person name="Yan J."/>
        </authorList>
    </citation>
    <scope>NUCLEOTIDE SEQUENCE [LARGE SCALE GENOMIC DNA]</scope>
    <source>
        <strain evidence="5">Ta-2019</strain>
    </source>
</reference>
<dbReference type="EMBL" id="JAHRHJ020003813">
    <property type="protein sequence ID" value="KAH9288639.1"/>
    <property type="molecule type" value="Genomic_DNA"/>
</dbReference>
<dbReference type="OMA" id="MERRCNE"/>
<dbReference type="GO" id="GO:0048046">
    <property type="term" value="C:apoplast"/>
    <property type="evidence" value="ECO:0007669"/>
    <property type="project" value="UniProtKB-SubCell"/>
</dbReference>
<comment type="subcellular location">
    <subcellularLocation>
        <location evidence="4">Secreted</location>
        <location evidence="4">Extracellular space</location>
        <location evidence="4">Apoplast</location>
    </subcellularLocation>
</comment>
<dbReference type="Proteomes" id="UP000824469">
    <property type="component" value="Unassembled WGS sequence"/>
</dbReference>
<evidence type="ECO:0000256" key="4">
    <source>
        <dbReference type="RuleBase" id="RU363099"/>
    </source>
</evidence>
<comment type="function">
    <text evidence="4">Dirigent proteins impart stereoselectivity on the phenoxy radical-coupling reaction, yielding optically active lignans from two molecules of coniferyl alcohol in the biosynthesis of lignans, flavonolignans, and alkaloids and thus plays a central role in plant secondary metabolism.</text>
</comment>
<evidence type="ECO:0000313" key="6">
    <source>
        <dbReference type="Proteomes" id="UP000824469"/>
    </source>
</evidence>
<dbReference type="PANTHER" id="PTHR46215:SF15">
    <property type="entry name" value="DIRIGENT PROTEIN 24"/>
    <property type="match status" value="1"/>
</dbReference>
<dbReference type="GO" id="GO:0009699">
    <property type="term" value="P:phenylpropanoid biosynthetic process"/>
    <property type="evidence" value="ECO:0007669"/>
    <property type="project" value="UniProtKB-ARBA"/>
</dbReference>
<keyword evidence="6" id="KW-1185">Reference proteome</keyword>
<keyword evidence="4" id="KW-0732">Signal</keyword>
<evidence type="ECO:0000256" key="2">
    <source>
        <dbReference type="ARBA" id="ARBA00011738"/>
    </source>
</evidence>
<protein>
    <recommendedName>
        <fullName evidence="4">Dirigent protein</fullName>
    </recommendedName>
</protein>
<dbReference type="Gene3D" id="2.40.480.10">
    <property type="entry name" value="Allene oxide cyclase-like"/>
    <property type="match status" value="1"/>
</dbReference>